<dbReference type="InterPro" id="IPR002033">
    <property type="entry name" value="TatC"/>
</dbReference>
<keyword evidence="7" id="KW-0496">Mitochondrion</keyword>
<dbReference type="GeneID" id="17675340"/>
<geneLocation type="mitochondrion" evidence="7"/>
<dbReference type="AlphaFoldDB" id="U5YDX6"/>
<sequence length="285" mass="32989">MSFYFIIKELKCRFFLVFCKFHLYNRYLFFFSDEFFYILSFPIRTTLEASGSLSPGSLNELSGELTLGPLLCTQVGEAFNSLLFYGFFFSCLFCFPLLCYQFWCFWIPSCSTLERREITLYILFSSFVFFQYKALPFFISFRKESFFIYNPGVRFFHIQPTSYSYLSFILKLVVLGGFCSQIPVIYLCTRGIGLYSQPGLHVPRVAHRDGGRDAPRRGTPPRRVARTTCPKISHLFSILASSLLAPPELGTQISLIICLFFIIEFSLMIDLIFGEYNLIGQSVRL</sequence>
<evidence type="ECO:0000313" key="7">
    <source>
        <dbReference type="EMBL" id="AGZ90289.1"/>
    </source>
</evidence>
<dbReference type="GO" id="GO:0065002">
    <property type="term" value="P:intracellular protein transmembrane transport"/>
    <property type="evidence" value="ECO:0007669"/>
    <property type="project" value="TreeGrafter"/>
</dbReference>
<organism evidence="7">
    <name type="scientific">Entransia fimbriata</name>
    <dbReference type="NCBI Taxonomy" id="130991"/>
    <lineage>
        <taxon>Eukaryota</taxon>
        <taxon>Viridiplantae</taxon>
        <taxon>Streptophyta</taxon>
        <taxon>Klebsormidiophyceae</taxon>
        <taxon>Entransiales</taxon>
        <taxon>Entransiaceae</taxon>
        <taxon>Entransia</taxon>
    </lineage>
</organism>
<dbReference type="GO" id="GO:0033281">
    <property type="term" value="C:TAT protein transport complex"/>
    <property type="evidence" value="ECO:0007669"/>
    <property type="project" value="TreeGrafter"/>
</dbReference>
<dbReference type="RefSeq" id="YP_008816082.1">
    <property type="nucleotide sequence ID" value="NC_022861.1"/>
</dbReference>
<evidence type="ECO:0000256" key="2">
    <source>
        <dbReference type="ARBA" id="ARBA00008882"/>
    </source>
</evidence>
<gene>
    <name evidence="7" type="primary">mttB</name>
</gene>
<accession>U5YDX6</accession>
<dbReference type="EMBL" id="KF060941">
    <property type="protein sequence ID" value="AGZ90289.1"/>
    <property type="molecule type" value="Genomic_DNA"/>
</dbReference>
<feature type="transmembrane region" description="Helical" evidence="6">
    <location>
        <begin position="253"/>
        <end position="274"/>
    </location>
</feature>
<keyword evidence="5 6" id="KW-0472">Membrane</keyword>
<name>U5YDX6_9VIRI</name>
<protein>
    <submittedName>
        <fullName evidence="7">SecY-independent transporter protein</fullName>
    </submittedName>
</protein>
<evidence type="ECO:0000256" key="1">
    <source>
        <dbReference type="ARBA" id="ARBA00004141"/>
    </source>
</evidence>
<comment type="subcellular location">
    <subcellularLocation>
        <location evidence="1">Membrane</location>
        <topology evidence="1">Multi-pass membrane protein</topology>
    </subcellularLocation>
</comment>
<feature type="transmembrane region" description="Helical" evidence="6">
    <location>
        <begin position="165"/>
        <end position="188"/>
    </location>
</feature>
<dbReference type="GO" id="GO:0043953">
    <property type="term" value="P:protein transport by the Tat complex"/>
    <property type="evidence" value="ECO:0007669"/>
    <property type="project" value="TreeGrafter"/>
</dbReference>
<feature type="transmembrane region" description="Helical" evidence="6">
    <location>
        <begin position="83"/>
        <end position="106"/>
    </location>
</feature>
<reference evidence="7" key="1">
    <citation type="journal article" date="2013" name="Genome Biol. Evol.">
        <title>Tracing the evolution of streptophyte algae and their mitochondrial genome.</title>
        <authorList>
            <person name="Turmel M."/>
            <person name="Otis C."/>
            <person name="Lemieux C."/>
        </authorList>
    </citation>
    <scope>NUCLEOTIDE SEQUENCE</scope>
</reference>
<keyword evidence="4 6" id="KW-1133">Transmembrane helix</keyword>
<evidence type="ECO:0000256" key="3">
    <source>
        <dbReference type="ARBA" id="ARBA00022692"/>
    </source>
</evidence>
<dbReference type="PRINTS" id="PR01840">
    <property type="entry name" value="TATCFAMILY"/>
</dbReference>
<keyword evidence="3 6" id="KW-0812">Transmembrane</keyword>
<dbReference type="GO" id="GO:0009977">
    <property type="term" value="F:proton motive force dependent protein transmembrane transporter activity"/>
    <property type="evidence" value="ECO:0007669"/>
    <property type="project" value="TreeGrafter"/>
</dbReference>
<dbReference type="PANTHER" id="PTHR30371">
    <property type="entry name" value="SEC-INDEPENDENT PROTEIN TRANSLOCASE PROTEIN TATC"/>
    <property type="match status" value="1"/>
</dbReference>
<dbReference type="PANTHER" id="PTHR30371:SF0">
    <property type="entry name" value="SEC-INDEPENDENT PROTEIN TRANSLOCASE PROTEIN TATC, CHLOROPLASTIC-RELATED"/>
    <property type="match status" value="1"/>
</dbReference>
<comment type="similarity">
    <text evidence="2">Belongs to the TatC family.</text>
</comment>
<evidence type="ECO:0000256" key="5">
    <source>
        <dbReference type="ARBA" id="ARBA00023136"/>
    </source>
</evidence>
<feature type="transmembrane region" description="Helical" evidence="6">
    <location>
        <begin position="118"/>
        <end position="139"/>
    </location>
</feature>
<proteinExistence type="inferred from homology"/>
<evidence type="ECO:0000256" key="4">
    <source>
        <dbReference type="ARBA" id="ARBA00022989"/>
    </source>
</evidence>
<evidence type="ECO:0000256" key="6">
    <source>
        <dbReference type="SAM" id="Phobius"/>
    </source>
</evidence>
<dbReference type="Pfam" id="PF00902">
    <property type="entry name" value="TatC"/>
    <property type="match status" value="1"/>
</dbReference>